<gene>
    <name evidence="2" type="ORF">C0Z18_28440</name>
</gene>
<organism evidence="2 3">
    <name type="scientific">Trinickia dabaoshanensis</name>
    <dbReference type="NCBI Taxonomy" id="564714"/>
    <lineage>
        <taxon>Bacteria</taxon>
        <taxon>Pseudomonadati</taxon>
        <taxon>Pseudomonadota</taxon>
        <taxon>Betaproteobacteria</taxon>
        <taxon>Burkholderiales</taxon>
        <taxon>Burkholderiaceae</taxon>
        <taxon>Trinickia</taxon>
    </lineage>
</organism>
<keyword evidence="1" id="KW-1133">Transmembrane helix</keyword>
<protein>
    <recommendedName>
        <fullName evidence="4">DUF1453 domain-containing protein</fullName>
    </recommendedName>
</protein>
<name>A0A2N7VDA9_9BURK</name>
<proteinExistence type="predicted"/>
<keyword evidence="1" id="KW-0812">Transmembrane</keyword>
<evidence type="ECO:0000313" key="3">
    <source>
        <dbReference type="Proteomes" id="UP000235616"/>
    </source>
</evidence>
<feature type="transmembrane region" description="Helical" evidence="1">
    <location>
        <begin position="58"/>
        <end position="76"/>
    </location>
</feature>
<dbReference type="AlphaFoldDB" id="A0A2N7VDA9"/>
<keyword evidence="1" id="KW-0472">Membrane</keyword>
<dbReference type="RefSeq" id="WP_102648829.1">
    <property type="nucleotide sequence ID" value="NZ_PNYA01000035.1"/>
</dbReference>
<comment type="caution">
    <text evidence="2">The sequence shown here is derived from an EMBL/GenBank/DDBJ whole genome shotgun (WGS) entry which is preliminary data.</text>
</comment>
<dbReference type="Pfam" id="PF20327">
    <property type="entry name" value="DUF6622"/>
    <property type="match status" value="1"/>
</dbReference>
<reference evidence="2 3" key="1">
    <citation type="submission" date="2018-01" db="EMBL/GenBank/DDBJ databases">
        <title>Whole genome analyses suggest that Burkholderia sensu lato contains two further novel genera in the rhizoxinica-symbiotica group Mycetohabitans gen. nov., and Trinickia gen. nov.: implications for the evolution of diazotrophy and nodulation in the Burkholderiaceae.</title>
        <authorList>
            <person name="Estrada-de los Santos P."/>
            <person name="Palmer M."/>
            <person name="Chavez-Ramirez B."/>
            <person name="Beukes C."/>
            <person name="Steenkamp E.T."/>
            <person name="Hirsch A.M."/>
            <person name="Manyaka P."/>
            <person name="Maluk M."/>
            <person name="Lafos M."/>
            <person name="Crook M."/>
            <person name="Gross E."/>
            <person name="Simon M.F."/>
            <person name="Bueno dos Reis Junior F."/>
            <person name="Poole P.S."/>
            <person name="Venter S.N."/>
            <person name="James E.K."/>
        </authorList>
    </citation>
    <scope>NUCLEOTIDE SEQUENCE [LARGE SCALE GENOMIC DNA]</scope>
    <source>
        <strain evidence="2 3">GIMN1.004</strain>
    </source>
</reference>
<dbReference type="EMBL" id="PNYA01000035">
    <property type="protein sequence ID" value="PMS15146.1"/>
    <property type="molecule type" value="Genomic_DNA"/>
</dbReference>
<sequence>MFHIPAQVYILFCALVYLGVRRCFARTVRPERTLVFPLAFVVLGAASLQRLFPAPHPTAQALALAAIVLSAGIGWLHASRWRLQFEHTGARLQVRLPGDPTLLVTLLLSFFIKFAQHYALAVHAAWSTTNTFEILSFAAWGALAGMPLGRSVNVLVRAMRARQRDMAAPTWE</sequence>
<feature type="transmembrane region" description="Helical" evidence="1">
    <location>
        <begin position="33"/>
        <end position="52"/>
    </location>
</feature>
<evidence type="ECO:0000256" key="1">
    <source>
        <dbReference type="SAM" id="Phobius"/>
    </source>
</evidence>
<evidence type="ECO:0008006" key="4">
    <source>
        <dbReference type="Google" id="ProtNLM"/>
    </source>
</evidence>
<dbReference type="OrthoDB" id="9103221at2"/>
<keyword evidence="3" id="KW-1185">Reference proteome</keyword>
<feature type="transmembrane region" description="Helical" evidence="1">
    <location>
        <begin position="6"/>
        <end position="24"/>
    </location>
</feature>
<dbReference type="InterPro" id="IPR046730">
    <property type="entry name" value="DUF6622"/>
</dbReference>
<accession>A0A2N7VDA9</accession>
<evidence type="ECO:0000313" key="2">
    <source>
        <dbReference type="EMBL" id="PMS15146.1"/>
    </source>
</evidence>
<dbReference type="Proteomes" id="UP000235616">
    <property type="component" value="Unassembled WGS sequence"/>
</dbReference>
<feature type="transmembrane region" description="Helical" evidence="1">
    <location>
        <begin position="134"/>
        <end position="156"/>
    </location>
</feature>
<feature type="transmembrane region" description="Helical" evidence="1">
    <location>
        <begin position="96"/>
        <end position="114"/>
    </location>
</feature>